<dbReference type="KEGG" id="pbro:HOP40_14580"/>
<dbReference type="SMART" id="SM00421">
    <property type="entry name" value="HTH_LUXR"/>
    <property type="match status" value="1"/>
</dbReference>
<dbReference type="Proteomes" id="UP000505377">
    <property type="component" value="Chromosome"/>
</dbReference>
<dbReference type="InterPro" id="IPR041664">
    <property type="entry name" value="AAA_16"/>
</dbReference>
<dbReference type="EMBL" id="CP053564">
    <property type="protein sequence ID" value="QJY46894.1"/>
    <property type="molecule type" value="Genomic_DNA"/>
</dbReference>
<dbReference type="GO" id="GO:0003677">
    <property type="term" value="F:DNA binding"/>
    <property type="evidence" value="ECO:0007669"/>
    <property type="project" value="InterPro"/>
</dbReference>
<evidence type="ECO:0000259" key="3">
    <source>
        <dbReference type="PROSITE" id="PS50043"/>
    </source>
</evidence>
<dbReference type="PANTHER" id="PTHR16305">
    <property type="entry name" value="TESTICULAR SOLUBLE ADENYLYL CYCLASE"/>
    <property type="match status" value="1"/>
</dbReference>
<dbReference type="InterPro" id="IPR000792">
    <property type="entry name" value="Tscrpt_reg_LuxR_C"/>
</dbReference>
<dbReference type="InterPro" id="IPR003593">
    <property type="entry name" value="AAA+_ATPase"/>
</dbReference>
<dbReference type="GO" id="GO:0005524">
    <property type="term" value="F:ATP binding"/>
    <property type="evidence" value="ECO:0007669"/>
    <property type="project" value="UniProtKB-KW"/>
</dbReference>
<dbReference type="Pfam" id="PF13191">
    <property type="entry name" value="AAA_16"/>
    <property type="match status" value="1"/>
</dbReference>
<dbReference type="RefSeq" id="WP_172158811.1">
    <property type="nucleotide sequence ID" value="NZ_CP053564.1"/>
</dbReference>
<dbReference type="Gene3D" id="1.10.10.10">
    <property type="entry name" value="Winged helix-like DNA-binding domain superfamily/Winged helix DNA-binding domain"/>
    <property type="match status" value="1"/>
</dbReference>
<dbReference type="InterPro" id="IPR011990">
    <property type="entry name" value="TPR-like_helical_dom_sf"/>
</dbReference>
<evidence type="ECO:0000256" key="2">
    <source>
        <dbReference type="ARBA" id="ARBA00022840"/>
    </source>
</evidence>
<gene>
    <name evidence="4" type="ORF">HOP40_14580</name>
</gene>
<dbReference type="PRINTS" id="PR00038">
    <property type="entry name" value="HTHLUXR"/>
</dbReference>
<dbReference type="InterPro" id="IPR016032">
    <property type="entry name" value="Sig_transdc_resp-reg_C-effctor"/>
</dbReference>
<evidence type="ECO:0000313" key="5">
    <source>
        <dbReference type="Proteomes" id="UP000505377"/>
    </source>
</evidence>
<evidence type="ECO:0000256" key="1">
    <source>
        <dbReference type="ARBA" id="ARBA00022741"/>
    </source>
</evidence>
<dbReference type="GO" id="GO:0004016">
    <property type="term" value="F:adenylate cyclase activity"/>
    <property type="evidence" value="ECO:0007669"/>
    <property type="project" value="TreeGrafter"/>
</dbReference>
<reference evidence="4 5" key="1">
    <citation type="submission" date="2020-05" db="EMBL/GenBank/DDBJ databases">
        <authorList>
            <person name="Mo P."/>
        </authorList>
    </citation>
    <scope>NUCLEOTIDE SEQUENCE [LARGE SCALE GENOMIC DNA]</scope>
    <source>
        <strain evidence="4 5">Gen01</strain>
    </source>
</reference>
<dbReference type="PANTHER" id="PTHR16305:SF35">
    <property type="entry name" value="TRANSCRIPTIONAL ACTIVATOR DOMAIN"/>
    <property type="match status" value="1"/>
</dbReference>
<dbReference type="Gene3D" id="3.40.50.300">
    <property type="entry name" value="P-loop containing nucleotide triphosphate hydrolases"/>
    <property type="match status" value="1"/>
</dbReference>
<dbReference type="SUPFAM" id="SSF46894">
    <property type="entry name" value="C-terminal effector domain of the bipartite response regulators"/>
    <property type="match status" value="1"/>
</dbReference>
<dbReference type="CDD" id="cd06170">
    <property type="entry name" value="LuxR_C_like"/>
    <property type="match status" value="1"/>
</dbReference>
<sequence>MEPRFAGRAAELEELVARLDDALDGRAGVVCLAGEPGIGKSRLAAEFARLASARAVPVLAGGCSDAPGVPVYWPWRRALRSWPGELPAELAALASGTGPVARPEGRFALADAVTRFLAAAAAGTGLVVVLDDLQWADAPSLELLGHLARDAADARLLVVGAYRPAELTSRLPGTRLELRGLTPDEVGTALPGVPPERAAAVVARAEGNPFLVGELVRAWRAGMPDDAVPSAVRDVVRARLDHLPSGCRARLSEAAVLGREIDADLLGAVAGVPAGRALDDLAPAVADGLLERPVGRTGLRFAHDLVREAVLVDVDAGRVHARAAAALADRAGDPDVLPVLAAHALAAGPHGDRADAVGWAVRAAELATDRRAHEDAARLYDGAVEAARGVLGPDERRTLLLAAARARAGGHDVPGAMALCRAAADLARHAGDAAALGEVALVLPGVTEIDWLDLTRGWCTEALAALDPADSVLRSRLLAQLAHTAVLAVDTEVLTRASAESLTMAERLDDPAALREALRARQLARSGAGGAAERLVLGGRLLAVAQRSADPVDVLWGHLWRFDALMQLGRVTEAEAELDRVDPVVARLRSPLPRLHLLRGRFALLFGRGRFAEAERLNEEAVELAGRAGDIGAFATAKSIRIIVARCTGGSAGDLTWFRQDPQTASPFTALARAAYARLALDRGDADDARAWYAGLPEAGSPRIPPFVALPLEAWRTELAVDLGDTATAATCYRLLLPHAELHVTGGAGAITTHGSVHGPLGVAALATGRPDLAVRHQEAAVAENDATGLAPWAAQARFRLAGALRARGRRGDTDTALAAAREARTGAERLGMVPLAQAAADLATGLCDGGVLSPRETEIARLVGAGLTNRQIAAQAHISERTVETHVQHVLAKLGFTGRSQIAAWVARQGLG</sequence>
<dbReference type="AlphaFoldDB" id="A0A6M6JG06"/>
<keyword evidence="2" id="KW-0067">ATP-binding</keyword>
<evidence type="ECO:0000313" key="4">
    <source>
        <dbReference type="EMBL" id="QJY46894.1"/>
    </source>
</evidence>
<feature type="domain" description="HTH luxR-type" evidence="3">
    <location>
        <begin position="846"/>
        <end position="911"/>
    </location>
</feature>
<dbReference type="InterPro" id="IPR036388">
    <property type="entry name" value="WH-like_DNA-bd_sf"/>
</dbReference>
<dbReference type="PROSITE" id="PS50043">
    <property type="entry name" value="HTH_LUXR_2"/>
    <property type="match status" value="1"/>
</dbReference>
<dbReference type="SUPFAM" id="SSF52540">
    <property type="entry name" value="P-loop containing nucleoside triphosphate hydrolases"/>
    <property type="match status" value="1"/>
</dbReference>
<accession>A0A6M6JG06</accession>
<dbReference type="GO" id="GO:0006355">
    <property type="term" value="P:regulation of DNA-templated transcription"/>
    <property type="evidence" value="ECO:0007669"/>
    <property type="project" value="InterPro"/>
</dbReference>
<organism evidence="4 5">
    <name type="scientific">Pseudonocardia broussonetiae</name>
    <dbReference type="NCBI Taxonomy" id="2736640"/>
    <lineage>
        <taxon>Bacteria</taxon>
        <taxon>Bacillati</taxon>
        <taxon>Actinomycetota</taxon>
        <taxon>Actinomycetes</taxon>
        <taxon>Pseudonocardiales</taxon>
        <taxon>Pseudonocardiaceae</taxon>
        <taxon>Pseudonocardia</taxon>
    </lineage>
</organism>
<dbReference type="Pfam" id="PF00196">
    <property type="entry name" value="GerE"/>
    <property type="match status" value="1"/>
</dbReference>
<dbReference type="SMART" id="SM00382">
    <property type="entry name" value="AAA"/>
    <property type="match status" value="1"/>
</dbReference>
<dbReference type="GO" id="GO:0005737">
    <property type="term" value="C:cytoplasm"/>
    <property type="evidence" value="ECO:0007669"/>
    <property type="project" value="TreeGrafter"/>
</dbReference>
<dbReference type="Gene3D" id="1.25.40.10">
    <property type="entry name" value="Tetratricopeptide repeat domain"/>
    <property type="match status" value="1"/>
</dbReference>
<name>A0A6M6JG06_9PSEU</name>
<proteinExistence type="predicted"/>
<keyword evidence="5" id="KW-1185">Reference proteome</keyword>
<keyword evidence="1" id="KW-0547">Nucleotide-binding</keyword>
<protein>
    <submittedName>
        <fullName evidence="4">AAA family ATPase</fullName>
    </submittedName>
</protein>
<dbReference type="InterPro" id="IPR027417">
    <property type="entry name" value="P-loop_NTPase"/>
</dbReference>